<keyword evidence="1" id="KW-0547">Nucleotide-binding</keyword>
<dbReference type="Pfam" id="PF00580">
    <property type="entry name" value="UvrD-helicase"/>
    <property type="match status" value="1"/>
</dbReference>
<dbReference type="AlphaFoldDB" id="A0A6C0EGY7"/>
<organism evidence="6">
    <name type="scientific">viral metagenome</name>
    <dbReference type="NCBI Taxonomy" id="1070528"/>
    <lineage>
        <taxon>unclassified sequences</taxon>
        <taxon>metagenomes</taxon>
        <taxon>organismal metagenomes</taxon>
    </lineage>
</organism>
<evidence type="ECO:0000256" key="3">
    <source>
        <dbReference type="ARBA" id="ARBA00022806"/>
    </source>
</evidence>
<keyword evidence="2" id="KW-0378">Hydrolase</keyword>
<dbReference type="GO" id="GO:0005634">
    <property type="term" value="C:nucleus"/>
    <property type="evidence" value="ECO:0007669"/>
    <property type="project" value="TreeGrafter"/>
</dbReference>
<dbReference type="GO" id="GO:0016787">
    <property type="term" value="F:hydrolase activity"/>
    <property type="evidence" value="ECO:0007669"/>
    <property type="project" value="UniProtKB-KW"/>
</dbReference>
<name>A0A6C0EGY7_9ZZZZ</name>
<reference evidence="6" key="1">
    <citation type="journal article" date="2020" name="Nature">
        <title>Giant virus diversity and host interactions through global metagenomics.</title>
        <authorList>
            <person name="Schulz F."/>
            <person name="Roux S."/>
            <person name="Paez-Espino D."/>
            <person name="Jungbluth S."/>
            <person name="Walsh D.A."/>
            <person name="Denef V.J."/>
            <person name="McMahon K.D."/>
            <person name="Konstantinidis K.T."/>
            <person name="Eloe-Fadrosh E.A."/>
            <person name="Kyrpides N.C."/>
            <person name="Woyke T."/>
        </authorList>
    </citation>
    <scope>NUCLEOTIDE SEQUENCE</scope>
    <source>
        <strain evidence="6">GVMAG-M-3300001348-25</strain>
    </source>
</reference>
<feature type="domain" description="UvrD-like helicase ATP-binding" evidence="5">
    <location>
        <begin position="269"/>
        <end position="565"/>
    </location>
</feature>
<proteinExistence type="predicted"/>
<dbReference type="GO" id="GO:0031297">
    <property type="term" value="P:replication fork processing"/>
    <property type="evidence" value="ECO:0007669"/>
    <property type="project" value="TreeGrafter"/>
</dbReference>
<keyword evidence="4" id="KW-0067">ATP-binding</keyword>
<protein>
    <recommendedName>
        <fullName evidence="5">UvrD-like helicase ATP-binding domain-containing protein</fullName>
    </recommendedName>
</protein>
<evidence type="ECO:0000256" key="2">
    <source>
        <dbReference type="ARBA" id="ARBA00022801"/>
    </source>
</evidence>
<dbReference type="GO" id="GO:0003677">
    <property type="term" value="F:DNA binding"/>
    <property type="evidence" value="ECO:0007669"/>
    <property type="project" value="InterPro"/>
</dbReference>
<dbReference type="GO" id="GO:0005524">
    <property type="term" value="F:ATP binding"/>
    <property type="evidence" value="ECO:0007669"/>
    <property type="project" value="UniProtKB-KW"/>
</dbReference>
<dbReference type="GO" id="GO:0000724">
    <property type="term" value="P:double-strand break repair via homologous recombination"/>
    <property type="evidence" value="ECO:0007669"/>
    <property type="project" value="TreeGrafter"/>
</dbReference>
<dbReference type="PANTHER" id="PTHR11070:SF30">
    <property type="entry name" value="F-BOX DNA HELICASE 1"/>
    <property type="match status" value="1"/>
</dbReference>
<keyword evidence="3" id="KW-0347">Helicase</keyword>
<evidence type="ECO:0000256" key="1">
    <source>
        <dbReference type="ARBA" id="ARBA00022741"/>
    </source>
</evidence>
<dbReference type="GO" id="GO:0043138">
    <property type="term" value="F:3'-5' DNA helicase activity"/>
    <property type="evidence" value="ECO:0007669"/>
    <property type="project" value="TreeGrafter"/>
</dbReference>
<dbReference type="EMBL" id="MN738856">
    <property type="protein sequence ID" value="QHT28414.1"/>
    <property type="molecule type" value="Genomic_DNA"/>
</dbReference>
<evidence type="ECO:0000313" key="6">
    <source>
        <dbReference type="EMBL" id="QHT28414.1"/>
    </source>
</evidence>
<evidence type="ECO:0000256" key="4">
    <source>
        <dbReference type="ARBA" id="ARBA00022840"/>
    </source>
</evidence>
<dbReference type="InterPro" id="IPR014016">
    <property type="entry name" value="UvrD-like_ATP-bd"/>
</dbReference>
<sequence>MPKFALYNNKITYPSDLYKQNINVESSFTCYNCDESLLLRQSRGKTENYVEHFYHPNPCRNGTHIECENIHIDKIRKMGDWHSMFSNSLLKEACEIFRSSKKSKHFVDGYDEKNDLGIEFQNSPIQPEDVANREKTTPIDWIFNVEKQYKKYVNVGKYIAIEIPFKCWQESVKECNNNVFLYTGNKEWCWLTDRNSYFLEMEGVRKHVWIIFKDDIVGYQDVFENTCLESILSENGKTKLEELFNQQENMEKIEIAYARCRESMYLLDNLHRHHIQVYKFPKNSITAIKSVAGSGKTTTLLELAKIHKKKRILYLAFNKNLITEIQDKLKTQKITNMYPRTFDSLMRSIYIEQKGNPQQIDDLRPNTLHLKINWFQGKNWRIKKQCIDYLTKFCRQVEFTDIEEYCKDRFGKPMPLLKMVWEKVVNSYIVTFDTIRKLVHNHHWAREYIRRNYDMIFIDEAQDFDDLMLDVLLKDTDVPKLFVGDAMQAIYQWRGSINAFDKLPEHSLFMEFYSTFRVGNPACDRIRSMFDKCWMISKSDTPTYFDKHFDKSEPYVYLFRSWRFLLLEAQEEQNIYIYGYNEKERMIISLHERLMKYSLSDEEKQDMEDDLPNFLLSYTAHQLRELLQKVKSNIVPKEKAKCIMYTIHSFKGCEHNNVKLCEDIKEEEANLLYVALTRGKKKISYFHD</sequence>
<dbReference type="InterPro" id="IPR000212">
    <property type="entry name" value="DNA_helicase_UvrD/REP"/>
</dbReference>
<dbReference type="PANTHER" id="PTHR11070">
    <property type="entry name" value="UVRD / RECB / PCRA DNA HELICASE FAMILY MEMBER"/>
    <property type="match status" value="1"/>
</dbReference>
<dbReference type="Gene3D" id="3.40.50.300">
    <property type="entry name" value="P-loop containing nucleotide triphosphate hydrolases"/>
    <property type="match status" value="2"/>
</dbReference>
<dbReference type="InterPro" id="IPR027417">
    <property type="entry name" value="P-loop_NTPase"/>
</dbReference>
<evidence type="ECO:0000259" key="5">
    <source>
        <dbReference type="PROSITE" id="PS51198"/>
    </source>
</evidence>
<dbReference type="PROSITE" id="PS51198">
    <property type="entry name" value="UVRD_HELICASE_ATP_BIND"/>
    <property type="match status" value="1"/>
</dbReference>
<accession>A0A6C0EGY7</accession>
<dbReference type="SUPFAM" id="SSF52540">
    <property type="entry name" value="P-loop containing nucleoside triphosphate hydrolases"/>
    <property type="match status" value="1"/>
</dbReference>